<dbReference type="EMBL" id="KN832883">
    <property type="protein sequence ID" value="KIM96860.1"/>
    <property type="molecule type" value="Genomic_DNA"/>
</dbReference>
<evidence type="ECO:0000313" key="2">
    <source>
        <dbReference type="EMBL" id="KIM96860.1"/>
    </source>
</evidence>
<dbReference type="Proteomes" id="UP000054321">
    <property type="component" value="Unassembled WGS sequence"/>
</dbReference>
<dbReference type="Gene3D" id="3.30.560.10">
    <property type="entry name" value="Glucose Oxidase, domain 3"/>
    <property type="match status" value="1"/>
</dbReference>
<sequence length="230" mass="25654">MTSSQPLQRLDGLKSRVCGTWMQIMGSTGDALHITPRQAPRCGIQIPAPPASRQQASKPTRAYRNPSYHNLLVYLYKSCLTPEETLDAITSGRSNPEEPIKSGDKILELDDKLDFKIGFFSDARDIDIKKNIWTYKKQREIVRRMEIYRGEVPAGHPPFLAGSNAACIEIGSPLRGVQDIKYPAQDDTILEMWLRENVNATWHSVGTCTMAPPEKMGVVDAKLSVRGVEA</sequence>
<dbReference type="InParanoid" id="A0A0C3GL55"/>
<dbReference type="GO" id="GO:0016614">
    <property type="term" value="F:oxidoreductase activity, acting on CH-OH group of donors"/>
    <property type="evidence" value="ECO:0007669"/>
    <property type="project" value="InterPro"/>
</dbReference>
<reference evidence="2 3" key="1">
    <citation type="submission" date="2014-04" db="EMBL/GenBank/DDBJ databases">
        <authorList>
            <consortium name="DOE Joint Genome Institute"/>
            <person name="Kuo A."/>
            <person name="Martino E."/>
            <person name="Perotto S."/>
            <person name="Kohler A."/>
            <person name="Nagy L.G."/>
            <person name="Floudas D."/>
            <person name="Copeland A."/>
            <person name="Barry K.W."/>
            <person name="Cichocki N."/>
            <person name="Veneault-Fourrey C."/>
            <person name="LaButti K."/>
            <person name="Lindquist E.A."/>
            <person name="Lipzen A."/>
            <person name="Lundell T."/>
            <person name="Morin E."/>
            <person name="Murat C."/>
            <person name="Sun H."/>
            <person name="Tunlid A."/>
            <person name="Henrissat B."/>
            <person name="Grigoriev I.V."/>
            <person name="Hibbett D.S."/>
            <person name="Martin F."/>
            <person name="Nordberg H.P."/>
            <person name="Cantor M.N."/>
            <person name="Hua S.X."/>
        </authorList>
    </citation>
    <scope>NUCLEOTIDE SEQUENCE [LARGE SCALE GENOMIC DNA]</scope>
    <source>
        <strain evidence="2 3">Zn</strain>
    </source>
</reference>
<reference evidence="3" key="2">
    <citation type="submission" date="2015-01" db="EMBL/GenBank/DDBJ databases">
        <title>Evolutionary Origins and Diversification of the Mycorrhizal Mutualists.</title>
        <authorList>
            <consortium name="DOE Joint Genome Institute"/>
            <consortium name="Mycorrhizal Genomics Consortium"/>
            <person name="Kohler A."/>
            <person name="Kuo A."/>
            <person name="Nagy L.G."/>
            <person name="Floudas D."/>
            <person name="Copeland A."/>
            <person name="Barry K.W."/>
            <person name="Cichocki N."/>
            <person name="Veneault-Fourrey C."/>
            <person name="LaButti K."/>
            <person name="Lindquist E.A."/>
            <person name="Lipzen A."/>
            <person name="Lundell T."/>
            <person name="Morin E."/>
            <person name="Murat C."/>
            <person name="Riley R."/>
            <person name="Ohm R."/>
            <person name="Sun H."/>
            <person name="Tunlid A."/>
            <person name="Henrissat B."/>
            <person name="Grigoriev I.V."/>
            <person name="Hibbett D.S."/>
            <person name="Martin F."/>
        </authorList>
    </citation>
    <scope>NUCLEOTIDE SEQUENCE [LARGE SCALE GENOMIC DNA]</scope>
    <source>
        <strain evidence="3">Zn</strain>
    </source>
</reference>
<name>A0A0C3GL55_OIDMZ</name>
<keyword evidence="3" id="KW-1185">Reference proteome</keyword>
<dbReference type="Pfam" id="PF05199">
    <property type="entry name" value="GMC_oxred_C"/>
    <property type="match status" value="1"/>
</dbReference>
<protein>
    <recommendedName>
        <fullName evidence="1">Glucose-methanol-choline oxidoreductase C-terminal domain-containing protein</fullName>
    </recommendedName>
</protein>
<dbReference type="OrthoDB" id="269227at2759"/>
<dbReference type="HOGENOM" id="CLU_1205096_0_0_1"/>
<dbReference type="Gene3D" id="3.50.50.60">
    <property type="entry name" value="FAD/NAD(P)-binding domain"/>
    <property type="match status" value="1"/>
</dbReference>
<organism evidence="2 3">
    <name type="scientific">Oidiodendron maius (strain Zn)</name>
    <dbReference type="NCBI Taxonomy" id="913774"/>
    <lineage>
        <taxon>Eukaryota</taxon>
        <taxon>Fungi</taxon>
        <taxon>Dikarya</taxon>
        <taxon>Ascomycota</taxon>
        <taxon>Pezizomycotina</taxon>
        <taxon>Leotiomycetes</taxon>
        <taxon>Leotiomycetes incertae sedis</taxon>
        <taxon>Myxotrichaceae</taxon>
        <taxon>Oidiodendron</taxon>
    </lineage>
</organism>
<evidence type="ECO:0000313" key="3">
    <source>
        <dbReference type="Proteomes" id="UP000054321"/>
    </source>
</evidence>
<dbReference type="InterPro" id="IPR036188">
    <property type="entry name" value="FAD/NAD-bd_sf"/>
</dbReference>
<accession>A0A0C3GL55</accession>
<dbReference type="AlphaFoldDB" id="A0A0C3GL55"/>
<dbReference type="STRING" id="913774.A0A0C3GL55"/>
<proteinExistence type="predicted"/>
<evidence type="ECO:0000259" key="1">
    <source>
        <dbReference type="Pfam" id="PF05199"/>
    </source>
</evidence>
<feature type="domain" description="Glucose-methanol-choline oxidoreductase C-terminal" evidence="1">
    <location>
        <begin position="111"/>
        <end position="229"/>
    </location>
</feature>
<gene>
    <name evidence="2" type="ORF">OIDMADRAFT_32761</name>
</gene>
<dbReference type="InterPro" id="IPR007867">
    <property type="entry name" value="GMC_OxRtase_C"/>
</dbReference>